<organism evidence="1 2">
    <name type="scientific">Paenibacillus physcomitrellae</name>
    <dbReference type="NCBI Taxonomy" id="1619311"/>
    <lineage>
        <taxon>Bacteria</taxon>
        <taxon>Bacillati</taxon>
        <taxon>Bacillota</taxon>
        <taxon>Bacilli</taxon>
        <taxon>Bacillales</taxon>
        <taxon>Paenibacillaceae</taxon>
        <taxon>Paenibacillus</taxon>
    </lineage>
</organism>
<reference evidence="2" key="1">
    <citation type="journal article" date="2019" name="Int. J. Syst. Evol. Microbiol.">
        <title>The Global Catalogue of Microorganisms (GCM) 10K type strain sequencing project: providing services to taxonomists for standard genome sequencing and annotation.</title>
        <authorList>
            <consortium name="The Broad Institute Genomics Platform"/>
            <consortium name="The Broad Institute Genome Sequencing Center for Infectious Disease"/>
            <person name="Wu L."/>
            <person name="Ma J."/>
        </authorList>
    </citation>
    <scope>NUCLEOTIDE SEQUENCE [LARGE SCALE GENOMIC DNA]</scope>
    <source>
        <strain evidence="2">CGMCC 1.15044</strain>
    </source>
</reference>
<protein>
    <submittedName>
        <fullName evidence="1">Uncharacterized protein</fullName>
    </submittedName>
</protein>
<dbReference type="RefSeq" id="WP_094093451.1">
    <property type="nucleotide sequence ID" value="NZ_BMHF01000001.1"/>
</dbReference>
<dbReference type="InterPro" id="IPR058600">
    <property type="entry name" value="YhjD-like"/>
</dbReference>
<sequence>MSKLDGNERWKSKMLLTEHQEQYEQRHAHTAKVPPSRPTEAELIMIRDYILLPYMLSMVEKSLDDIEHRANLLKPLYLMAGKVVRSKISEDLYLLRRELAKRNIRVFRDEQEDLIVYHRFICRGYEDRLGLVRDVVRSEISVRLSRYLKEIASRLASGE</sequence>
<dbReference type="EMBL" id="BMHF01000001">
    <property type="protein sequence ID" value="GGA21975.1"/>
    <property type="molecule type" value="Genomic_DNA"/>
</dbReference>
<evidence type="ECO:0000313" key="2">
    <source>
        <dbReference type="Proteomes" id="UP000609323"/>
    </source>
</evidence>
<dbReference type="Proteomes" id="UP000609323">
    <property type="component" value="Unassembled WGS sequence"/>
</dbReference>
<keyword evidence="2" id="KW-1185">Reference proteome</keyword>
<dbReference type="Pfam" id="PF26325">
    <property type="entry name" value="YhjD"/>
    <property type="match status" value="1"/>
</dbReference>
<name>A0ABQ1FNQ9_9BACL</name>
<evidence type="ECO:0000313" key="1">
    <source>
        <dbReference type="EMBL" id="GGA21975.1"/>
    </source>
</evidence>
<accession>A0ABQ1FNQ9</accession>
<comment type="caution">
    <text evidence="1">The sequence shown here is derived from an EMBL/GenBank/DDBJ whole genome shotgun (WGS) entry which is preliminary data.</text>
</comment>
<proteinExistence type="predicted"/>
<gene>
    <name evidence="1" type="ORF">GCM10010917_03380</name>
</gene>